<protein>
    <submittedName>
        <fullName evidence="1">Uncharacterized protein</fullName>
    </submittedName>
</protein>
<gene>
    <name evidence="1" type="ORF">EVAR_7498_1</name>
</gene>
<proteinExistence type="predicted"/>
<reference evidence="1 2" key="1">
    <citation type="journal article" date="2019" name="Commun. Biol.">
        <title>The bagworm genome reveals a unique fibroin gene that provides high tensile strength.</title>
        <authorList>
            <person name="Kono N."/>
            <person name="Nakamura H."/>
            <person name="Ohtoshi R."/>
            <person name="Tomita M."/>
            <person name="Numata K."/>
            <person name="Arakawa K."/>
        </authorList>
    </citation>
    <scope>NUCLEOTIDE SEQUENCE [LARGE SCALE GENOMIC DNA]</scope>
</reference>
<keyword evidence="2" id="KW-1185">Reference proteome</keyword>
<dbReference type="Proteomes" id="UP000299102">
    <property type="component" value="Unassembled WGS sequence"/>
</dbReference>
<comment type="caution">
    <text evidence="1">The sequence shown here is derived from an EMBL/GenBank/DDBJ whole genome shotgun (WGS) entry which is preliminary data.</text>
</comment>
<accession>A0A4C1Y1Y3</accession>
<name>A0A4C1Y1Y3_EUMVA</name>
<sequence>MYRAQARARDAHGVATSDSEVGPLVKPVVYRSRGRTIVSIVSHGSTAGRHISLFACAQSRVGTSDVVDFDRSVDLLIEFSPKTTITRTRYDVSAVTIDDDESASWCPSPSAIGWRGAKSLLRFELEVATSSLNVENVPNCALRICFDDLRSAVYV</sequence>
<organism evidence="1 2">
    <name type="scientific">Eumeta variegata</name>
    <name type="common">Bagworm moth</name>
    <name type="synonym">Eumeta japonica</name>
    <dbReference type="NCBI Taxonomy" id="151549"/>
    <lineage>
        <taxon>Eukaryota</taxon>
        <taxon>Metazoa</taxon>
        <taxon>Ecdysozoa</taxon>
        <taxon>Arthropoda</taxon>
        <taxon>Hexapoda</taxon>
        <taxon>Insecta</taxon>
        <taxon>Pterygota</taxon>
        <taxon>Neoptera</taxon>
        <taxon>Endopterygota</taxon>
        <taxon>Lepidoptera</taxon>
        <taxon>Glossata</taxon>
        <taxon>Ditrysia</taxon>
        <taxon>Tineoidea</taxon>
        <taxon>Psychidae</taxon>
        <taxon>Oiketicinae</taxon>
        <taxon>Eumeta</taxon>
    </lineage>
</organism>
<evidence type="ECO:0000313" key="1">
    <source>
        <dbReference type="EMBL" id="GBP70231.1"/>
    </source>
</evidence>
<dbReference type="AlphaFoldDB" id="A0A4C1Y1Y3"/>
<dbReference type="EMBL" id="BGZK01001067">
    <property type="protein sequence ID" value="GBP70231.1"/>
    <property type="molecule type" value="Genomic_DNA"/>
</dbReference>
<evidence type="ECO:0000313" key="2">
    <source>
        <dbReference type="Proteomes" id="UP000299102"/>
    </source>
</evidence>